<evidence type="ECO:0000313" key="2">
    <source>
        <dbReference type="EMBL" id="TRY76736.1"/>
    </source>
</evidence>
<reference evidence="2 3" key="1">
    <citation type="journal article" date="2018" name="Nat. Ecol. Evol.">
        <title>Genomic signatures of mitonuclear coevolution across populations of Tigriopus californicus.</title>
        <authorList>
            <person name="Barreto F.S."/>
            <person name="Watson E.T."/>
            <person name="Lima T.G."/>
            <person name="Willett C.S."/>
            <person name="Edmands S."/>
            <person name="Li W."/>
            <person name="Burton R.S."/>
        </authorList>
    </citation>
    <scope>NUCLEOTIDE SEQUENCE [LARGE SCALE GENOMIC DNA]</scope>
    <source>
        <strain evidence="2 3">San Diego</strain>
    </source>
</reference>
<organism evidence="2 3">
    <name type="scientific">Tigriopus californicus</name>
    <name type="common">Marine copepod</name>
    <dbReference type="NCBI Taxonomy" id="6832"/>
    <lineage>
        <taxon>Eukaryota</taxon>
        <taxon>Metazoa</taxon>
        <taxon>Ecdysozoa</taxon>
        <taxon>Arthropoda</taxon>
        <taxon>Crustacea</taxon>
        <taxon>Multicrustacea</taxon>
        <taxon>Hexanauplia</taxon>
        <taxon>Copepoda</taxon>
        <taxon>Harpacticoida</taxon>
        <taxon>Harpacticidae</taxon>
        <taxon>Tigriopus</taxon>
    </lineage>
</organism>
<protein>
    <recommendedName>
        <fullName evidence="4">Apple domain-containing protein</fullName>
    </recommendedName>
</protein>
<feature type="signal peptide" evidence="1">
    <location>
        <begin position="1"/>
        <end position="19"/>
    </location>
</feature>
<dbReference type="Proteomes" id="UP000318571">
    <property type="component" value="Chromosome 5"/>
</dbReference>
<proteinExistence type="predicted"/>
<accession>A0A553PGC5</accession>
<evidence type="ECO:0008006" key="4">
    <source>
        <dbReference type="Google" id="ProtNLM"/>
    </source>
</evidence>
<keyword evidence="3" id="KW-1185">Reference proteome</keyword>
<feature type="chain" id="PRO_5021931387" description="Apple domain-containing protein" evidence="1">
    <location>
        <begin position="20"/>
        <end position="732"/>
    </location>
</feature>
<evidence type="ECO:0000256" key="1">
    <source>
        <dbReference type="SAM" id="SignalP"/>
    </source>
</evidence>
<gene>
    <name evidence="2" type="ORF">TCAL_11877</name>
</gene>
<keyword evidence="1" id="KW-0732">Signal</keyword>
<dbReference type="AlphaFoldDB" id="A0A553PGC5"/>
<comment type="caution">
    <text evidence="2">The sequence shown here is derived from an EMBL/GenBank/DDBJ whole genome shotgun (WGS) entry which is preliminary data.</text>
</comment>
<evidence type="ECO:0000313" key="3">
    <source>
        <dbReference type="Proteomes" id="UP000318571"/>
    </source>
</evidence>
<name>A0A553PGC5_TIGCA</name>
<sequence>MIINLVVVLFLLQVQLAFCYFDVHRWKYIGYQNVWHEGNSHKVQDVKQFTNDPDRSVEFCANFCTLDSTCDAFYLSQSEEGNCHVVDEDSSAIPRTYGHEWRTGKMYYVKESVASNFSDVLPLPDLFEIPCDGDNFTLEASQCDQFPKQNVTYYSCPFSSSRYEDTILEIPDSKCPGEDRLLLCELHGRNIETNVAGNTRTIFEPTFIKTAHNGQGLTVHGLQWLTIQFRQAPKKLSRLIIRTVDHHVERMKFAKLTIHSGQEQDTIDIDIGAQPLGSTCAVLVNFDYTNTWTALNADKLVIHDTQWYGFDQRGFKLDIFVKPPTLLSNMTLSDGCSCTCPTEVMPFQDPNSLAAPLTLDDFPETCRCSCPARELRAFVTDPDRAREFCANYCTLDTSCDAFYLMDKPNGNCHLVDEDSTPNIQRTLGHEWRTGKMYYVKQVVQPNVEEIPTPDTLSGPCDTDNFTLDANACSSFPKQGLTFYSCSFSLSTYEDTVSRVSDAQCPGENRLLLCELFGRDVVSNVEGDRREIFQPLFAKTHHNVKGLMVPGFQYMIMQFHDAPRKISRVIIRTIDYEVERLKKISLVVHAEIQRATIPIDLDNQPLNNVCAVLIQLDYTDTPIAKKADKLELTGASWHGYDTQGFKLDVFTMKPDMIITSTSETSTSTSTQSSTSTTTITTTRTTTNIVTTTLTPTTTAADSTTTCTCNCACGDDTTQPMGTPLVCPTMANGK</sequence>
<dbReference type="EMBL" id="VCGU01000004">
    <property type="protein sequence ID" value="TRY76736.1"/>
    <property type="molecule type" value="Genomic_DNA"/>
</dbReference>